<feature type="coiled-coil region" evidence="1">
    <location>
        <begin position="4"/>
        <end position="31"/>
    </location>
</feature>
<dbReference type="Proteomes" id="UP000504752">
    <property type="component" value="Chromosome"/>
</dbReference>
<dbReference type="KEGG" id="amam:HPC72_06895"/>
<accession>A0A6M8B7D6</accession>
<protein>
    <submittedName>
        <fullName evidence="2">Uncharacterized protein</fullName>
    </submittedName>
</protein>
<gene>
    <name evidence="2" type="ORF">HPC72_06895</name>
</gene>
<dbReference type="RefSeq" id="WP_175994046.1">
    <property type="nucleotide sequence ID" value="NZ_CP053642.1"/>
</dbReference>
<evidence type="ECO:0000256" key="1">
    <source>
        <dbReference type="SAM" id="Coils"/>
    </source>
</evidence>
<dbReference type="EMBL" id="CP053642">
    <property type="protein sequence ID" value="QKD79986.1"/>
    <property type="molecule type" value="Genomic_DNA"/>
</dbReference>
<proteinExistence type="predicted"/>
<keyword evidence="3" id="KW-1185">Reference proteome</keyword>
<reference evidence="2 3" key="1">
    <citation type="submission" date="2020-05" db="EMBL/GenBank/DDBJ databases">
        <title>Actinomyces sp. zg-325.</title>
        <authorList>
            <person name="Yang C."/>
        </authorList>
    </citation>
    <scope>NUCLEOTIDE SEQUENCE [LARGE SCALE GENOMIC DNA]</scope>
    <source>
        <strain evidence="3">zg-325</strain>
    </source>
</reference>
<evidence type="ECO:0000313" key="3">
    <source>
        <dbReference type="Proteomes" id="UP000504752"/>
    </source>
</evidence>
<sequence>MTDIISITASREDAERELAAARTEVDSLVATASPSRLERALERLQAAEEAMDLAA</sequence>
<name>A0A6M8B7D6_9ACTO</name>
<evidence type="ECO:0000313" key="2">
    <source>
        <dbReference type="EMBL" id="QKD79986.1"/>
    </source>
</evidence>
<organism evidence="2 3">
    <name type="scientific">Actinomyces marmotae</name>
    <dbReference type="NCBI Taxonomy" id="2737173"/>
    <lineage>
        <taxon>Bacteria</taxon>
        <taxon>Bacillati</taxon>
        <taxon>Actinomycetota</taxon>
        <taxon>Actinomycetes</taxon>
        <taxon>Actinomycetales</taxon>
        <taxon>Actinomycetaceae</taxon>
        <taxon>Actinomyces</taxon>
    </lineage>
</organism>
<dbReference type="AlphaFoldDB" id="A0A6M8B7D6"/>
<keyword evidence="1" id="KW-0175">Coiled coil</keyword>